<sequence>MADALREALEHKGIQIFLYIKTERCGFAGSVFYLPLLYWASEAIADPRYRHIAELHADMVLKEFMQEDG</sequence>
<protein>
    <submittedName>
        <fullName evidence="1">Uncharacterized protein</fullName>
    </submittedName>
</protein>
<dbReference type="EMBL" id="BMHP01000001">
    <property type="protein sequence ID" value="GGD61422.1"/>
    <property type="molecule type" value="Genomic_DNA"/>
</dbReference>
<dbReference type="GO" id="GO:0005975">
    <property type="term" value="P:carbohydrate metabolic process"/>
    <property type="evidence" value="ECO:0007669"/>
    <property type="project" value="InterPro"/>
</dbReference>
<gene>
    <name evidence="1" type="ORF">GCM10010911_19080</name>
</gene>
<accession>A0A916YUS3</accession>
<dbReference type="AlphaFoldDB" id="A0A916YUS3"/>
<keyword evidence="2" id="KW-1185">Reference proteome</keyword>
<organism evidence="1 2">
    <name type="scientific">Paenibacillus nasutitermitis</name>
    <dbReference type="NCBI Taxonomy" id="1652958"/>
    <lineage>
        <taxon>Bacteria</taxon>
        <taxon>Bacillati</taxon>
        <taxon>Bacillota</taxon>
        <taxon>Bacilli</taxon>
        <taxon>Bacillales</taxon>
        <taxon>Paenibacillaceae</taxon>
        <taxon>Paenibacillus</taxon>
    </lineage>
</organism>
<dbReference type="Proteomes" id="UP000612456">
    <property type="component" value="Unassembled WGS sequence"/>
</dbReference>
<dbReference type="InterPro" id="IPR012341">
    <property type="entry name" value="6hp_glycosidase-like_sf"/>
</dbReference>
<name>A0A916YUS3_9BACL</name>
<evidence type="ECO:0000313" key="2">
    <source>
        <dbReference type="Proteomes" id="UP000612456"/>
    </source>
</evidence>
<proteinExistence type="predicted"/>
<comment type="caution">
    <text evidence="1">The sequence shown here is derived from an EMBL/GenBank/DDBJ whole genome shotgun (WGS) entry which is preliminary data.</text>
</comment>
<evidence type="ECO:0000313" key="1">
    <source>
        <dbReference type="EMBL" id="GGD61422.1"/>
    </source>
</evidence>
<reference evidence="1" key="1">
    <citation type="journal article" date="2014" name="Int. J. Syst. Evol. Microbiol.">
        <title>Complete genome sequence of Corynebacterium casei LMG S-19264T (=DSM 44701T), isolated from a smear-ripened cheese.</title>
        <authorList>
            <consortium name="US DOE Joint Genome Institute (JGI-PGF)"/>
            <person name="Walter F."/>
            <person name="Albersmeier A."/>
            <person name="Kalinowski J."/>
            <person name="Ruckert C."/>
        </authorList>
    </citation>
    <scope>NUCLEOTIDE SEQUENCE</scope>
    <source>
        <strain evidence="1">CGMCC 1.15178</strain>
    </source>
</reference>
<dbReference type="Gene3D" id="1.50.10.10">
    <property type="match status" value="1"/>
</dbReference>
<reference evidence="1" key="2">
    <citation type="submission" date="2020-09" db="EMBL/GenBank/DDBJ databases">
        <authorList>
            <person name="Sun Q."/>
            <person name="Zhou Y."/>
        </authorList>
    </citation>
    <scope>NUCLEOTIDE SEQUENCE</scope>
    <source>
        <strain evidence="1">CGMCC 1.15178</strain>
    </source>
</reference>